<dbReference type="OrthoDB" id="61870at2759"/>
<organism evidence="2 3">
    <name type="scientific">Exophiala oligosperma</name>
    <dbReference type="NCBI Taxonomy" id="215243"/>
    <lineage>
        <taxon>Eukaryota</taxon>
        <taxon>Fungi</taxon>
        <taxon>Dikarya</taxon>
        <taxon>Ascomycota</taxon>
        <taxon>Pezizomycotina</taxon>
        <taxon>Eurotiomycetes</taxon>
        <taxon>Chaetothyriomycetidae</taxon>
        <taxon>Chaetothyriales</taxon>
        <taxon>Herpotrichiellaceae</taxon>
        <taxon>Exophiala</taxon>
    </lineage>
</organism>
<dbReference type="STRING" id="215243.A0A0D2AMF0"/>
<dbReference type="Proteomes" id="UP000053342">
    <property type="component" value="Unassembled WGS sequence"/>
</dbReference>
<dbReference type="RefSeq" id="XP_016261332.1">
    <property type="nucleotide sequence ID" value="XM_016407852.1"/>
</dbReference>
<gene>
    <name evidence="2" type="ORF">PV06_06703</name>
</gene>
<proteinExistence type="predicted"/>
<evidence type="ECO:0000313" key="2">
    <source>
        <dbReference type="EMBL" id="KIW41116.1"/>
    </source>
</evidence>
<feature type="region of interest" description="Disordered" evidence="1">
    <location>
        <begin position="374"/>
        <end position="400"/>
    </location>
</feature>
<reference evidence="2 3" key="1">
    <citation type="submission" date="2015-01" db="EMBL/GenBank/DDBJ databases">
        <title>The Genome Sequence of Exophiala oligosperma CBS72588.</title>
        <authorList>
            <consortium name="The Broad Institute Genomics Platform"/>
            <person name="Cuomo C."/>
            <person name="de Hoog S."/>
            <person name="Gorbushina A."/>
            <person name="Stielow B."/>
            <person name="Teixiera M."/>
            <person name="Abouelleil A."/>
            <person name="Chapman S.B."/>
            <person name="Priest M."/>
            <person name="Young S.K."/>
            <person name="Wortman J."/>
            <person name="Nusbaum C."/>
            <person name="Birren B."/>
        </authorList>
    </citation>
    <scope>NUCLEOTIDE SEQUENCE [LARGE SCALE GENOMIC DNA]</scope>
    <source>
        <strain evidence="2 3">CBS 72588</strain>
    </source>
</reference>
<dbReference type="PANTHER" id="PTHR20958">
    <property type="entry name" value="GLYCINE N-ACYLTRANSFERASE-LIKE PROTEIN"/>
    <property type="match status" value="1"/>
</dbReference>
<dbReference type="InterPro" id="IPR016181">
    <property type="entry name" value="Acyl_CoA_acyltransferase"/>
</dbReference>
<dbReference type="AlphaFoldDB" id="A0A0D2AMF0"/>
<evidence type="ECO:0000313" key="3">
    <source>
        <dbReference type="Proteomes" id="UP000053342"/>
    </source>
</evidence>
<evidence type="ECO:0008006" key="4">
    <source>
        <dbReference type="Google" id="ProtNLM"/>
    </source>
</evidence>
<accession>A0A0D2AMF0</accession>
<dbReference type="VEuPathDB" id="FungiDB:PV06_06703"/>
<dbReference type="EMBL" id="KN847337">
    <property type="protein sequence ID" value="KIW41116.1"/>
    <property type="molecule type" value="Genomic_DNA"/>
</dbReference>
<keyword evidence="3" id="KW-1185">Reference proteome</keyword>
<dbReference type="PANTHER" id="PTHR20958:SF6">
    <property type="entry name" value="GLYCINE N-ACYLTRANSFERASE-LIKE PROTEIN"/>
    <property type="match status" value="1"/>
</dbReference>
<dbReference type="GeneID" id="27358777"/>
<dbReference type="InterPro" id="IPR053225">
    <property type="entry name" value="Acyl-CoA_N-acyltransferase"/>
</dbReference>
<evidence type="ECO:0000256" key="1">
    <source>
        <dbReference type="SAM" id="MobiDB-lite"/>
    </source>
</evidence>
<dbReference type="HOGENOM" id="CLU_030809_0_0_1"/>
<feature type="region of interest" description="Disordered" evidence="1">
    <location>
        <begin position="76"/>
        <end position="100"/>
    </location>
</feature>
<dbReference type="SUPFAM" id="SSF55729">
    <property type="entry name" value="Acyl-CoA N-acyltransferases (Nat)"/>
    <property type="match status" value="1"/>
</dbReference>
<name>A0A0D2AMF0_9EURO</name>
<dbReference type="Gene3D" id="3.40.630.30">
    <property type="match status" value="1"/>
</dbReference>
<sequence length="444" mass="49925">MNITNHDHYYTSTSTSIGVNDIKSGVLDSSQVPSLQKKLESLLPYSIPLWERINFHLSRQLVPETSKIFVAVYTSQDDEEEGKDTASGATGPSGSIGDEWLRRDTTTSSASASSNPWLAAHVDLTNYGQTQVWVFASWECPSHTQTTTDPPTHTKTDDGQNNPIHKALMDSLFNYIHETLIPTMPMTPPKEWTTLLETGKTLTTPYSRNKIIFGTVGDELWRYFPHHARARTDPGYIKYIFTPESLENPVMDETGATPRPPPPEETEKTSSSLLPENYKFTTLASTHLQTVLDRSTIPRTLSTLSEFVNVGVLYTDTEDDDKCDNSDSSGPTPIAWGFLGKDSSISSLHTEPEHRGKGLALCVARELLIRRRRQRHNHRHHQRQPDSTTQQPKGLPSPYYWAHADVSKSNMPSRRVMEKLGGKPMWMVMWTELDLAQICRPSTS</sequence>
<feature type="region of interest" description="Disordered" evidence="1">
    <location>
        <begin position="247"/>
        <end position="272"/>
    </location>
</feature>
<protein>
    <recommendedName>
        <fullName evidence="4">N-acetyltransferase domain-containing protein</fullName>
    </recommendedName>
</protein>